<reference evidence="1 2" key="1">
    <citation type="submission" date="2019-04" db="EMBL/GenBank/DDBJ databases">
        <authorList>
            <consortium name="DOE Joint Genome Institute"/>
            <person name="Mondo S."/>
            <person name="Kjaerbolling I."/>
            <person name="Vesth T."/>
            <person name="Frisvad J.C."/>
            <person name="Nybo J.L."/>
            <person name="Theobald S."/>
            <person name="Kildgaard S."/>
            <person name="Isbrandt T."/>
            <person name="Kuo A."/>
            <person name="Sato A."/>
            <person name="Lyhne E.K."/>
            <person name="Kogle M.E."/>
            <person name="Wiebenga A."/>
            <person name="Kun R.S."/>
            <person name="Lubbers R.J."/>
            <person name="Makela M.R."/>
            <person name="Barry K."/>
            <person name="Chovatia M."/>
            <person name="Clum A."/>
            <person name="Daum C."/>
            <person name="Haridas S."/>
            <person name="He G."/>
            <person name="LaButti K."/>
            <person name="Lipzen A."/>
            <person name="Riley R."/>
            <person name="Salamov A."/>
            <person name="Simmons B.A."/>
            <person name="Magnuson J.K."/>
            <person name="Henrissat B."/>
            <person name="Mortensen U.H."/>
            <person name="Larsen T.O."/>
            <person name="Devries R.P."/>
            <person name="Grigoriev I.V."/>
            <person name="Machida M."/>
            <person name="Baker S.E."/>
            <person name="Andersen M.R."/>
            <person name="Cantor M.N."/>
            <person name="Hua S.X."/>
        </authorList>
    </citation>
    <scope>NUCLEOTIDE SEQUENCE [LARGE SCALE GENOMIC DNA]</scope>
    <source>
        <strain evidence="1 2">CBS 119388</strain>
    </source>
</reference>
<gene>
    <name evidence="1" type="ORF">BDV37DRAFT_279477</name>
</gene>
<dbReference type="AlphaFoldDB" id="A0A5N7DRG5"/>
<dbReference type="EMBL" id="ML736745">
    <property type="protein sequence ID" value="KAE8408108.1"/>
    <property type="molecule type" value="Genomic_DNA"/>
</dbReference>
<dbReference type="GeneID" id="43671033"/>
<protein>
    <submittedName>
        <fullName evidence="1">Uncharacterized protein</fullName>
    </submittedName>
</protein>
<evidence type="ECO:0000313" key="2">
    <source>
        <dbReference type="Proteomes" id="UP000325579"/>
    </source>
</evidence>
<dbReference type="RefSeq" id="XP_031945427.1">
    <property type="nucleotide sequence ID" value="XM_032086342.1"/>
</dbReference>
<accession>A0A5N7DRG5</accession>
<dbReference type="OrthoDB" id="2562973at2759"/>
<proteinExistence type="predicted"/>
<organism evidence="1 2">
    <name type="scientific">Aspergillus pseudonomiae</name>
    <dbReference type="NCBI Taxonomy" id="1506151"/>
    <lineage>
        <taxon>Eukaryota</taxon>
        <taxon>Fungi</taxon>
        <taxon>Dikarya</taxon>
        <taxon>Ascomycota</taxon>
        <taxon>Pezizomycotina</taxon>
        <taxon>Eurotiomycetes</taxon>
        <taxon>Eurotiomycetidae</taxon>
        <taxon>Eurotiales</taxon>
        <taxon>Aspergillaceae</taxon>
        <taxon>Aspergillus</taxon>
        <taxon>Aspergillus subgen. Circumdati</taxon>
    </lineage>
</organism>
<accession>A0A5N6HYS0</accession>
<dbReference type="Proteomes" id="UP000325579">
    <property type="component" value="Unassembled WGS sequence"/>
</dbReference>
<sequence>MEAVKDETWWAAGVSFSTPKVNGGVNHANTKSTTDKEGTQTVERSALLTWEARGSDTVLCSNPPLWASTVKDYRLWRVMDQSDLQSVWELI</sequence>
<name>A0A5N7DRG5_9EURO</name>
<evidence type="ECO:0000313" key="1">
    <source>
        <dbReference type="EMBL" id="KAE8408108.1"/>
    </source>
</evidence>
<keyword evidence="2" id="KW-1185">Reference proteome</keyword>